<dbReference type="Proteomes" id="UP000606786">
    <property type="component" value="Unassembled WGS sequence"/>
</dbReference>
<evidence type="ECO:0000313" key="2">
    <source>
        <dbReference type="Proteomes" id="UP000606786"/>
    </source>
</evidence>
<gene>
    <name evidence="1" type="ORF">CCAP1982_LOCUS22545</name>
</gene>
<accession>A0A811VHS6</accession>
<organism evidence="1 2">
    <name type="scientific">Ceratitis capitata</name>
    <name type="common">Mediterranean fruit fly</name>
    <name type="synonym">Tephritis capitata</name>
    <dbReference type="NCBI Taxonomy" id="7213"/>
    <lineage>
        <taxon>Eukaryota</taxon>
        <taxon>Metazoa</taxon>
        <taxon>Ecdysozoa</taxon>
        <taxon>Arthropoda</taxon>
        <taxon>Hexapoda</taxon>
        <taxon>Insecta</taxon>
        <taxon>Pterygota</taxon>
        <taxon>Neoptera</taxon>
        <taxon>Endopterygota</taxon>
        <taxon>Diptera</taxon>
        <taxon>Brachycera</taxon>
        <taxon>Muscomorpha</taxon>
        <taxon>Tephritoidea</taxon>
        <taxon>Tephritidae</taxon>
        <taxon>Ceratitis</taxon>
        <taxon>Ceratitis</taxon>
    </lineage>
</organism>
<evidence type="ECO:0000313" key="1">
    <source>
        <dbReference type="EMBL" id="CAD7014544.1"/>
    </source>
</evidence>
<sequence>MEQSTFQPGDICLECQQHGFCRRLRTFCIDINEQIIKCESSECIYPYENDFSDSDEEPKTSEDKSFCTELNSCSGYDDAASVRFVDALLCCGNSNLVGKSDVLKEAAKTSTQAEPAITLTSFDNSLENLLIKSETITPSFYTTRKNDQTEGAGFIDALLSNCKSETFPNHSINEFQNESTTPLHDMPVLNFDFSNTQPEKEPPPLPKVEKGNKPQIEIQCIQTVKAGFSNIQNEDNVTNTSKVAINSLELIKTEYVQPVQPNQLAIQTTCETKKSSTANGENKVRISRYFDALRINREKFQKTRTKPTSLERRKRQQKLDIGSGRSLVNVLQVLKTRSE</sequence>
<dbReference type="AlphaFoldDB" id="A0A811VHS6"/>
<comment type="caution">
    <text evidence="1">The sequence shown here is derived from an EMBL/GenBank/DDBJ whole genome shotgun (WGS) entry which is preliminary data.</text>
</comment>
<dbReference type="OrthoDB" id="7610693at2759"/>
<protein>
    <submittedName>
        <fullName evidence="1">(Mediterranean fruit fly) hypothetical protein</fullName>
    </submittedName>
</protein>
<dbReference type="EMBL" id="CAJHJT010000056">
    <property type="protein sequence ID" value="CAD7014544.1"/>
    <property type="molecule type" value="Genomic_DNA"/>
</dbReference>
<name>A0A811VHS6_CERCA</name>
<keyword evidence="2" id="KW-1185">Reference proteome</keyword>
<reference evidence="1" key="1">
    <citation type="submission" date="2020-11" db="EMBL/GenBank/DDBJ databases">
        <authorList>
            <person name="Whitehead M."/>
        </authorList>
    </citation>
    <scope>NUCLEOTIDE SEQUENCE</scope>
    <source>
        <strain evidence="1">EGII</strain>
    </source>
</reference>
<proteinExistence type="predicted"/>